<reference evidence="5" key="1">
    <citation type="submission" date="2014-05" db="EMBL/GenBank/DDBJ databases">
        <authorList>
            <person name="Chronopoulou M."/>
        </authorList>
    </citation>
    <scope>NUCLEOTIDE SEQUENCE</scope>
    <source>
        <tissue evidence="5">Whole organism</tissue>
    </source>
</reference>
<dbReference type="PROSITE" id="PS50853">
    <property type="entry name" value="FN3"/>
    <property type="match status" value="3"/>
</dbReference>
<dbReference type="InterPro" id="IPR050964">
    <property type="entry name" value="Striated_Muscle_Regulatory"/>
</dbReference>
<keyword evidence="3" id="KW-0472">Membrane</keyword>
<organism evidence="5">
    <name type="scientific">Lepeophtheirus salmonis</name>
    <name type="common">Salmon louse</name>
    <name type="synonym">Caligus salmonis</name>
    <dbReference type="NCBI Taxonomy" id="72036"/>
    <lineage>
        <taxon>Eukaryota</taxon>
        <taxon>Metazoa</taxon>
        <taxon>Ecdysozoa</taxon>
        <taxon>Arthropoda</taxon>
        <taxon>Crustacea</taxon>
        <taxon>Multicrustacea</taxon>
        <taxon>Hexanauplia</taxon>
        <taxon>Copepoda</taxon>
        <taxon>Siphonostomatoida</taxon>
        <taxon>Caligidae</taxon>
        <taxon>Lepeophtheirus</taxon>
    </lineage>
</organism>
<sequence>GLSLSDSGLYTCQARSVSGQSVWSSSLVVSEGGGLIDFKPMPDLSQFPGSPSKPSLANATSHSITVTWSKPHRVGGSPLKGYQLDYYTLASPLHWTTVYNVHSEFHTIDDLDPETTLWVLVRALNGYGLSPPSPVSKSLKTLAPDPNSRTGMDPWSIRSKLGGRIMILIGAISVGSRKIKLEWELLISGEFVEGYHIQIRGSKEPHYDSVTISGGGTRSHTLSDLRPNTKYFIFILPFNNRIKGRPSNLKVVSTKEDVPSSSPDRIKIRLVNVSTGLIQWHTPPSRDLNGDLSGFKVLIFVNSSLESNYTLEPDVNSFLITELSSDFETAYGAKVAAYNRQGVGPFSPMVSININPMSGDIHGVHRNELSEFFSPEEASPHGFDIVLQEVWFVSFVSVMTLVLVIAFGAVICIRRRKGELKNMGHYNVPIHKVDDISHVNFGNRDHLWLDSNWKSSETNGKGKHIFINKLTNFTQNATNNSTNTMRSNSNRMDKDGDYAEVDTPKSTDTHQKDLVSKGDGPYATTSLVSDPPSSINLKNGSISSKPSPNSSLARQELEMSSLDSNKGISSKKSGSSSSLLASSHANHILNKSSMYQKAPSSTSSSGDSMSKMPPFLMSNRQDMELFSSPLPHSKGSFHSNSSTPKCLSYNRAGSYGSFGNRQGASSSFGPPLHMDGYGHSHYSVPGIFYHPSLHPDPYGKAVYEGSGEETYESASICHYGIHPGVYPTPPPSWYYPVVFKNPLNAKDEEDGNCTSGYFEGDEFPSNSNILSSQKDSGLNLNFWDSYISDGHRSLHKDKTSFYEGSKREDLSEKKVDSTASALNGATPEIKLKRTPSN</sequence>
<keyword evidence="1" id="KW-0677">Repeat</keyword>
<feature type="compositionally biased region" description="Low complexity" evidence="2">
    <location>
        <begin position="538"/>
        <end position="551"/>
    </location>
</feature>
<feature type="compositionally biased region" description="Polar residues" evidence="2">
    <location>
        <begin position="589"/>
        <end position="599"/>
    </location>
</feature>
<evidence type="ECO:0000256" key="2">
    <source>
        <dbReference type="SAM" id="MobiDB-lite"/>
    </source>
</evidence>
<proteinExistence type="predicted"/>
<dbReference type="AlphaFoldDB" id="A0A0K2V8F5"/>
<evidence type="ECO:0000256" key="1">
    <source>
        <dbReference type="ARBA" id="ARBA00022737"/>
    </source>
</evidence>
<feature type="compositionally biased region" description="Low complexity" evidence="2">
    <location>
        <begin position="564"/>
        <end position="588"/>
    </location>
</feature>
<feature type="domain" description="Fibronectin type-III" evidence="4">
    <location>
        <begin position="50"/>
        <end position="144"/>
    </location>
</feature>
<dbReference type="OrthoDB" id="428111at2759"/>
<keyword evidence="3" id="KW-1133">Transmembrane helix</keyword>
<feature type="region of interest" description="Disordered" evidence="2">
    <location>
        <begin position="797"/>
        <end position="837"/>
    </location>
</feature>
<evidence type="ECO:0000313" key="5">
    <source>
        <dbReference type="EMBL" id="CDW46427.1"/>
    </source>
</evidence>
<dbReference type="GO" id="GO:0031430">
    <property type="term" value="C:M band"/>
    <property type="evidence" value="ECO:0007669"/>
    <property type="project" value="TreeGrafter"/>
</dbReference>
<feature type="compositionally biased region" description="Polar residues" evidence="2">
    <location>
        <begin position="523"/>
        <end position="537"/>
    </location>
</feature>
<feature type="compositionally biased region" description="Basic and acidic residues" evidence="2">
    <location>
        <begin position="797"/>
        <end position="816"/>
    </location>
</feature>
<dbReference type="EMBL" id="HACA01029066">
    <property type="protein sequence ID" value="CDW46427.1"/>
    <property type="molecule type" value="Transcribed_RNA"/>
</dbReference>
<feature type="compositionally biased region" description="Low complexity" evidence="2">
    <location>
        <begin position="478"/>
        <end position="490"/>
    </location>
</feature>
<accession>A0A0K2V8F5</accession>
<feature type="region of interest" description="Disordered" evidence="2">
    <location>
        <begin position="477"/>
        <end position="615"/>
    </location>
</feature>
<dbReference type="Gene3D" id="2.60.40.10">
    <property type="entry name" value="Immunoglobulins"/>
    <property type="match status" value="3"/>
</dbReference>
<dbReference type="InterPro" id="IPR036116">
    <property type="entry name" value="FN3_sf"/>
</dbReference>
<keyword evidence="3" id="KW-0812">Transmembrane</keyword>
<feature type="non-terminal residue" evidence="5">
    <location>
        <position position="1"/>
    </location>
</feature>
<dbReference type="PANTHER" id="PTHR13817">
    <property type="entry name" value="TITIN"/>
    <property type="match status" value="1"/>
</dbReference>
<feature type="transmembrane region" description="Helical" evidence="3">
    <location>
        <begin position="390"/>
        <end position="413"/>
    </location>
</feature>
<dbReference type="InterPro" id="IPR003961">
    <property type="entry name" value="FN3_dom"/>
</dbReference>
<feature type="compositionally biased region" description="Low complexity" evidence="2">
    <location>
        <begin position="600"/>
        <end position="610"/>
    </location>
</feature>
<dbReference type="SMART" id="SM00060">
    <property type="entry name" value="FN3"/>
    <property type="match status" value="3"/>
</dbReference>
<evidence type="ECO:0000256" key="3">
    <source>
        <dbReference type="SAM" id="Phobius"/>
    </source>
</evidence>
<feature type="compositionally biased region" description="Basic and acidic residues" evidence="2">
    <location>
        <begin position="491"/>
        <end position="516"/>
    </location>
</feature>
<dbReference type="PANTHER" id="PTHR13817:SF172">
    <property type="entry name" value="IG-LIKE DOMAIN-CONTAINING PROTEIN"/>
    <property type="match status" value="1"/>
</dbReference>
<name>A0A0K2V8F5_LEPSM</name>
<feature type="domain" description="Fibronectin type-III" evidence="4">
    <location>
        <begin position="262"/>
        <end position="357"/>
    </location>
</feature>
<dbReference type="CDD" id="cd00063">
    <property type="entry name" value="FN3"/>
    <property type="match status" value="3"/>
</dbReference>
<dbReference type="SUPFAM" id="SSF49265">
    <property type="entry name" value="Fibronectin type III"/>
    <property type="match status" value="2"/>
</dbReference>
<dbReference type="InterPro" id="IPR013783">
    <property type="entry name" value="Ig-like_fold"/>
</dbReference>
<feature type="domain" description="Fibronectin type-III" evidence="4">
    <location>
        <begin position="164"/>
        <end position="257"/>
    </location>
</feature>
<protein>
    <submittedName>
        <fullName evidence="5">Roundabout homolog 2like [Apis florea]</fullName>
    </submittedName>
</protein>
<evidence type="ECO:0000259" key="4">
    <source>
        <dbReference type="PROSITE" id="PS50853"/>
    </source>
</evidence>
<dbReference type="Pfam" id="PF00041">
    <property type="entry name" value="fn3"/>
    <property type="match status" value="2"/>
</dbReference>
<dbReference type="GO" id="GO:0045214">
    <property type="term" value="P:sarcomere organization"/>
    <property type="evidence" value="ECO:0007669"/>
    <property type="project" value="TreeGrafter"/>
</dbReference>